<evidence type="ECO:0000313" key="2">
    <source>
        <dbReference type="Proteomes" id="UP001262767"/>
    </source>
</evidence>
<proteinExistence type="predicted"/>
<organism evidence="1 2">
    <name type="scientific">Acinetobacter lwoffii</name>
    <dbReference type="NCBI Taxonomy" id="28090"/>
    <lineage>
        <taxon>Bacteria</taxon>
        <taxon>Pseudomonadati</taxon>
        <taxon>Pseudomonadota</taxon>
        <taxon>Gammaproteobacteria</taxon>
        <taxon>Moraxellales</taxon>
        <taxon>Moraxellaceae</taxon>
        <taxon>Acinetobacter</taxon>
    </lineage>
</organism>
<protein>
    <submittedName>
        <fullName evidence="1">Uncharacterized protein</fullName>
    </submittedName>
</protein>
<comment type="caution">
    <text evidence="1">The sequence shown here is derived from an EMBL/GenBank/DDBJ whole genome shotgun (WGS) entry which is preliminary data.</text>
</comment>
<accession>A0AAW8LLS8</accession>
<dbReference type="EMBL" id="JAVDSC010000005">
    <property type="protein sequence ID" value="MDR6629592.1"/>
    <property type="molecule type" value="Genomic_DNA"/>
</dbReference>
<dbReference type="AlphaFoldDB" id="A0AAW8LLS8"/>
<sequence length="86" mass="9600">MYMPFILSLGERQRGCKEKNPASAGFFAAALKNNLFDSILGVLHWGVAAFCAKQKGDGQHICSTEHGHHSKEPSQLFQAFFCWQDL</sequence>
<reference evidence="1" key="1">
    <citation type="submission" date="2023-07" db="EMBL/GenBank/DDBJ databases">
        <title>Sorghum-associated microbial communities from plants grown in Nebraska, USA.</title>
        <authorList>
            <person name="Schachtman D."/>
        </authorList>
    </citation>
    <scope>NUCLEOTIDE SEQUENCE</scope>
    <source>
        <strain evidence="1">BE44</strain>
    </source>
</reference>
<gene>
    <name evidence="1" type="ORF">J2X86_001633</name>
</gene>
<name>A0AAW8LLS8_ACILW</name>
<evidence type="ECO:0000313" key="1">
    <source>
        <dbReference type="EMBL" id="MDR6629592.1"/>
    </source>
</evidence>
<dbReference type="Proteomes" id="UP001262767">
    <property type="component" value="Unassembled WGS sequence"/>
</dbReference>